<dbReference type="GO" id="GO:0005886">
    <property type="term" value="C:plasma membrane"/>
    <property type="evidence" value="ECO:0007669"/>
    <property type="project" value="UniProtKB-SubCell"/>
</dbReference>
<keyword evidence="7" id="KW-0285">Flavoprotein</keyword>
<evidence type="ECO:0000256" key="2">
    <source>
        <dbReference type="ARBA" id="ARBA00022448"/>
    </source>
</evidence>
<keyword evidence="5 7" id="KW-0408">Iron</keyword>
<keyword evidence="10" id="KW-1185">Reference proteome</keyword>
<dbReference type="GO" id="GO:0030091">
    <property type="term" value="P:protein repair"/>
    <property type="evidence" value="ECO:0007669"/>
    <property type="project" value="UniProtKB-UniRule"/>
</dbReference>
<dbReference type="EMBL" id="BALE01000017">
    <property type="protein sequence ID" value="GAN54258.1"/>
    <property type="molecule type" value="Genomic_DNA"/>
</dbReference>
<gene>
    <name evidence="7" type="primary">msrQ</name>
    <name evidence="9" type="ORF">Tasa_017_141</name>
</gene>
<feature type="transmembrane region" description="Helical" evidence="7">
    <location>
        <begin position="174"/>
        <end position="190"/>
    </location>
</feature>
<protein>
    <recommendedName>
        <fullName evidence="7">Protein-methionine-sulfoxide reductase heme-binding subunit MsrQ</fullName>
    </recommendedName>
    <alternativeName>
        <fullName evidence="7">Flavocytochrome MsrQ</fullName>
    </alternativeName>
</protein>
<evidence type="ECO:0000256" key="6">
    <source>
        <dbReference type="ARBA" id="ARBA00023136"/>
    </source>
</evidence>
<keyword evidence="6 7" id="KW-0472">Membrane</keyword>
<dbReference type="GO" id="GO:0046872">
    <property type="term" value="F:metal ion binding"/>
    <property type="evidence" value="ECO:0007669"/>
    <property type="project" value="UniProtKB-KW"/>
</dbReference>
<keyword evidence="7" id="KW-0479">Metal-binding</keyword>
<feature type="transmembrane region" description="Helical" evidence="7">
    <location>
        <begin position="28"/>
        <end position="51"/>
    </location>
</feature>
<dbReference type="GO" id="GO:0016679">
    <property type="term" value="F:oxidoreductase activity, acting on diphenols and related substances as donors"/>
    <property type="evidence" value="ECO:0007669"/>
    <property type="project" value="TreeGrafter"/>
</dbReference>
<keyword evidence="7" id="KW-1003">Cell membrane</keyword>
<keyword evidence="7" id="KW-0249">Electron transport</keyword>
<comment type="cofactor">
    <cofactor evidence="7">
        <name>FMN</name>
        <dbReference type="ChEBI" id="CHEBI:58210"/>
    </cofactor>
    <text evidence="7">Binds 1 FMN per subunit.</text>
</comment>
<dbReference type="OrthoDB" id="9788328at2"/>
<dbReference type="GO" id="GO:0009055">
    <property type="term" value="F:electron transfer activity"/>
    <property type="evidence" value="ECO:0007669"/>
    <property type="project" value="UniProtKB-UniRule"/>
</dbReference>
<evidence type="ECO:0000313" key="10">
    <source>
        <dbReference type="Proteomes" id="UP000032679"/>
    </source>
</evidence>
<feature type="domain" description="Ferric oxidoreductase" evidence="8">
    <location>
        <begin position="70"/>
        <end position="182"/>
    </location>
</feature>
<keyword evidence="7" id="KW-0288">FMN</keyword>
<reference evidence="9 10" key="1">
    <citation type="submission" date="2012-10" db="EMBL/GenBank/DDBJ databases">
        <title>Genome sequencing of Tanticharoenia sakaeratensis NBRC 103193.</title>
        <authorList>
            <person name="Azuma Y."/>
            <person name="Hadano H."/>
            <person name="Hirakawa H."/>
            <person name="Matsushita K."/>
        </authorList>
    </citation>
    <scope>NUCLEOTIDE SEQUENCE [LARGE SCALE GENOMIC DNA]</scope>
    <source>
        <strain evidence="9 10">NBRC 103193</strain>
    </source>
</reference>
<comment type="function">
    <text evidence="7">Part of the MsrPQ system that repairs oxidized periplasmic proteins containing methionine sulfoxide residues (Met-O), using respiratory chain electrons. Thus protects these proteins from oxidative-stress damage caused by reactive species of oxygen and chlorine generated by the host defense mechanisms. MsrPQ is essential for the maintenance of envelope integrity under bleach stress, rescuing a wide series of structurally unrelated periplasmic proteins from methionine oxidation. MsrQ provides electrons for reduction to the reductase catalytic subunit MsrP, using the quinone pool of the respiratory chain.</text>
</comment>
<evidence type="ECO:0000256" key="7">
    <source>
        <dbReference type="HAMAP-Rule" id="MF_01207"/>
    </source>
</evidence>
<comment type="subunit">
    <text evidence="7">Heterodimer of a catalytic subunit (MsrP) and a heme-binding subunit (MsrQ).</text>
</comment>
<dbReference type="AlphaFoldDB" id="A0A0D6MLW8"/>
<keyword evidence="4 7" id="KW-1133">Transmembrane helix</keyword>
<keyword evidence="2 7" id="KW-0813">Transport</keyword>
<proteinExistence type="inferred from homology"/>
<evidence type="ECO:0000256" key="5">
    <source>
        <dbReference type="ARBA" id="ARBA00023004"/>
    </source>
</evidence>
<feature type="transmembrane region" description="Helical" evidence="7">
    <location>
        <begin position="102"/>
        <end position="120"/>
    </location>
</feature>
<keyword evidence="3 7" id="KW-0812">Transmembrane</keyword>
<dbReference type="HAMAP" id="MF_01207">
    <property type="entry name" value="MsrQ"/>
    <property type="match status" value="1"/>
</dbReference>
<evidence type="ECO:0000313" key="9">
    <source>
        <dbReference type="EMBL" id="GAN54258.1"/>
    </source>
</evidence>
<evidence type="ECO:0000256" key="4">
    <source>
        <dbReference type="ARBA" id="ARBA00022989"/>
    </source>
</evidence>
<dbReference type="PANTHER" id="PTHR36964">
    <property type="entry name" value="PROTEIN-METHIONINE-SULFOXIDE REDUCTASE HEME-BINDING SUBUNIT MSRQ"/>
    <property type="match status" value="1"/>
</dbReference>
<comment type="similarity">
    <text evidence="7">Belongs to the MsrQ family.</text>
</comment>
<dbReference type="GO" id="GO:0010181">
    <property type="term" value="F:FMN binding"/>
    <property type="evidence" value="ECO:0007669"/>
    <property type="project" value="UniProtKB-UniRule"/>
</dbReference>
<dbReference type="Proteomes" id="UP000032679">
    <property type="component" value="Unassembled WGS sequence"/>
</dbReference>
<organism evidence="9 10">
    <name type="scientific">Tanticharoenia sakaeratensis NBRC 103193</name>
    <dbReference type="NCBI Taxonomy" id="1231623"/>
    <lineage>
        <taxon>Bacteria</taxon>
        <taxon>Pseudomonadati</taxon>
        <taxon>Pseudomonadota</taxon>
        <taxon>Alphaproteobacteria</taxon>
        <taxon>Acetobacterales</taxon>
        <taxon>Acetobacteraceae</taxon>
        <taxon>Tanticharoenia</taxon>
    </lineage>
</organism>
<keyword evidence="7" id="KW-0349">Heme</keyword>
<dbReference type="GO" id="GO:0020037">
    <property type="term" value="F:heme binding"/>
    <property type="evidence" value="ECO:0007669"/>
    <property type="project" value="UniProtKB-UniRule"/>
</dbReference>
<dbReference type="NCBIfam" id="NF003833">
    <property type="entry name" value="PRK05419.1-5"/>
    <property type="match status" value="1"/>
</dbReference>
<dbReference type="Pfam" id="PF01794">
    <property type="entry name" value="Ferric_reduct"/>
    <property type="match status" value="1"/>
</dbReference>
<feature type="transmembrane region" description="Helical" evidence="7">
    <location>
        <begin position="71"/>
        <end position="90"/>
    </location>
</feature>
<comment type="cofactor">
    <cofactor evidence="7">
        <name>heme b</name>
        <dbReference type="ChEBI" id="CHEBI:60344"/>
    </cofactor>
    <text evidence="7">Binds 1 heme b (iron(II)-protoporphyrin IX) group per subunit.</text>
</comment>
<feature type="transmembrane region" description="Helical" evidence="7">
    <location>
        <begin position="202"/>
        <end position="219"/>
    </location>
</feature>
<accession>A0A0D6MLW8</accession>
<feature type="transmembrane region" description="Helical" evidence="7">
    <location>
        <begin position="136"/>
        <end position="154"/>
    </location>
</feature>
<comment type="caution">
    <text evidence="9">The sequence shown here is derived from an EMBL/GenBank/DDBJ whole genome shotgun (WGS) entry which is preliminary data.</text>
</comment>
<dbReference type="STRING" id="1231623.Tasa_017_141"/>
<evidence type="ECO:0000259" key="8">
    <source>
        <dbReference type="Pfam" id="PF01794"/>
    </source>
</evidence>
<comment type="subcellular location">
    <subcellularLocation>
        <location evidence="7">Cell membrane</location>
        <topology evidence="7">Multi-pass membrane protein</topology>
    </subcellularLocation>
    <subcellularLocation>
        <location evidence="1">Membrane</location>
        <topology evidence="1">Multi-pass membrane protein</topology>
    </subcellularLocation>
</comment>
<evidence type="ECO:0000256" key="1">
    <source>
        <dbReference type="ARBA" id="ARBA00004141"/>
    </source>
</evidence>
<dbReference type="RefSeq" id="WP_084712173.1">
    <property type="nucleotide sequence ID" value="NZ_BALE01000017.1"/>
</dbReference>
<dbReference type="PANTHER" id="PTHR36964:SF1">
    <property type="entry name" value="PROTEIN-METHIONINE-SULFOXIDE REDUCTASE HEME-BINDING SUBUNIT MSRQ"/>
    <property type="match status" value="1"/>
</dbReference>
<name>A0A0D6MLW8_9PROT</name>
<sequence>MPIRLPHSTPAWIFVISTERPKLARCTWTWRAIPSWPLYPLGLIPAVWLFWRGVEGHLGADPVGTFEKMLGLWAIRFLAASLVISPIRWVTGISLLKYRRALGLLAFIYVVLHVTAYVWLDIGFNDAILIRDITRRPFIILGALALLALIPLALTSNRLSIRKLGRRWSRLHRLVYLVAILAGIHLFLAFKRPTPTSELYDGLLAALLLARVVHGAFSGRRRVVRSG</sequence>
<dbReference type="InterPro" id="IPR013130">
    <property type="entry name" value="Fe3_Rdtase_TM_dom"/>
</dbReference>
<dbReference type="InterPro" id="IPR022837">
    <property type="entry name" value="MsrQ-like"/>
</dbReference>
<evidence type="ECO:0000256" key="3">
    <source>
        <dbReference type="ARBA" id="ARBA00022692"/>
    </source>
</evidence>